<sequence length="128" mass="13680">MSTTARPGANPHTQCSDLSKFNVHPYLYAPRLRSLGPCALRTSHVVTCASITHQTTPLCTSWIARPGIASRVLHEASEDAASAFSRLTFGALRATIAISRPWPAPPACYVVTCASITPLFDALDNTNA</sequence>
<comment type="caution">
    <text evidence="1">The sequence shown here is derived from an EMBL/GenBank/DDBJ whole genome shotgun (WGS) entry which is preliminary data.</text>
</comment>
<protein>
    <submittedName>
        <fullName evidence="1">Uncharacterized protein</fullName>
    </submittedName>
</protein>
<organism evidence="1 2">
    <name type="scientific">Mycena metata</name>
    <dbReference type="NCBI Taxonomy" id="1033252"/>
    <lineage>
        <taxon>Eukaryota</taxon>
        <taxon>Fungi</taxon>
        <taxon>Dikarya</taxon>
        <taxon>Basidiomycota</taxon>
        <taxon>Agaricomycotina</taxon>
        <taxon>Agaricomycetes</taxon>
        <taxon>Agaricomycetidae</taxon>
        <taxon>Agaricales</taxon>
        <taxon>Marasmiineae</taxon>
        <taxon>Mycenaceae</taxon>
        <taxon>Mycena</taxon>
    </lineage>
</organism>
<proteinExistence type="predicted"/>
<dbReference type="AlphaFoldDB" id="A0AAD7NV10"/>
<keyword evidence="2" id="KW-1185">Reference proteome</keyword>
<gene>
    <name evidence="1" type="ORF">B0H16DRAFT_1879635</name>
</gene>
<name>A0AAD7NV10_9AGAR</name>
<reference evidence="1" key="1">
    <citation type="submission" date="2023-03" db="EMBL/GenBank/DDBJ databases">
        <title>Massive genome expansion in bonnet fungi (Mycena s.s.) driven by repeated elements and novel gene families across ecological guilds.</title>
        <authorList>
            <consortium name="Lawrence Berkeley National Laboratory"/>
            <person name="Harder C.B."/>
            <person name="Miyauchi S."/>
            <person name="Viragh M."/>
            <person name="Kuo A."/>
            <person name="Thoen E."/>
            <person name="Andreopoulos B."/>
            <person name="Lu D."/>
            <person name="Skrede I."/>
            <person name="Drula E."/>
            <person name="Henrissat B."/>
            <person name="Morin E."/>
            <person name="Kohler A."/>
            <person name="Barry K."/>
            <person name="LaButti K."/>
            <person name="Morin E."/>
            <person name="Salamov A."/>
            <person name="Lipzen A."/>
            <person name="Mereny Z."/>
            <person name="Hegedus B."/>
            <person name="Baldrian P."/>
            <person name="Stursova M."/>
            <person name="Weitz H."/>
            <person name="Taylor A."/>
            <person name="Grigoriev I.V."/>
            <person name="Nagy L.G."/>
            <person name="Martin F."/>
            <person name="Kauserud H."/>
        </authorList>
    </citation>
    <scope>NUCLEOTIDE SEQUENCE</scope>
    <source>
        <strain evidence="1">CBHHK182m</strain>
    </source>
</reference>
<dbReference type="EMBL" id="JARKIB010000009">
    <property type="protein sequence ID" value="KAJ7776267.1"/>
    <property type="molecule type" value="Genomic_DNA"/>
</dbReference>
<accession>A0AAD7NV10</accession>
<evidence type="ECO:0000313" key="2">
    <source>
        <dbReference type="Proteomes" id="UP001215598"/>
    </source>
</evidence>
<dbReference type="Proteomes" id="UP001215598">
    <property type="component" value="Unassembled WGS sequence"/>
</dbReference>
<evidence type="ECO:0000313" key="1">
    <source>
        <dbReference type="EMBL" id="KAJ7776267.1"/>
    </source>
</evidence>